<feature type="transmembrane region" description="Helical" evidence="1">
    <location>
        <begin position="350"/>
        <end position="368"/>
    </location>
</feature>
<evidence type="ECO:0000313" key="3">
    <source>
        <dbReference type="Proteomes" id="UP000092713"/>
    </source>
</evidence>
<keyword evidence="1" id="KW-0472">Membrane</keyword>
<feature type="transmembrane region" description="Helical" evidence="1">
    <location>
        <begin position="195"/>
        <end position="217"/>
    </location>
</feature>
<proteinExistence type="predicted"/>
<dbReference type="PATRIC" id="fig|1747903.4.peg.1168"/>
<dbReference type="STRING" id="1747903.ASR47_1003304"/>
<keyword evidence="1" id="KW-0812">Transmembrane</keyword>
<name>A0A1A7BVQ2_9BURK</name>
<dbReference type="Proteomes" id="UP000092713">
    <property type="component" value="Unassembled WGS sequence"/>
</dbReference>
<dbReference type="OrthoDB" id="8625549at2"/>
<evidence type="ECO:0000313" key="2">
    <source>
        <dbReference type="EMBL" id="OBV37641.1"/>
    </source>
</evidence>
<organism evidence="2 3">
    <name type="scientific">Janthinobacterium psychrotolerans</name>
    <dbReference type="NCBI Taxonomy" id="1747903"/>
    <lineage>
        <taxon>Bacteria</taxon>
        <taxon>Pseudomonadati</taxon>
        <taxon>Pseudomonadota</taxon>
        <taxon>Betaproteobacteria</taxon>
        <taxon>Burkholderiales</taxon>
        <taxon>Oxalobacteraceae</taxon>
        <taxon>Janthinobacterium</taxon>
    </lineage>
</organism>
<dbReference type="AlphaFoldDB" id="A0A1A7BVQ2"/>
<protein>
    <submittedName>
        <fullName evidence="2">Uncharacterized protein</fullName>
    </submittedName>
</protein>
<keyword evidence="3" id="KW-1185">Reference proteome</keyword>
<keyword evidence="1" id="KW-1133">Transmembrane helix</keyword>
<gene>
    <name evidence="2" type="ORF">ASR47_1003304</name>
</gene>
<feature type="transmembrane region" description="Helical" evidence="1">
    <location>
        <begin position="20"/>
        <end position="43"/>
    </location>
</feature>
<accession>A0A1A7BVQ2</accession>
<dbReference type="EMBL" id="LOCQ01000060">
    <property type="protein sequence ID" value="OBV37641.1"/>
    <property type="molecule type" value="Genomic_DNA"/>
</dbReference>
<evidence type="ECO:0000256" key="1">
    <source>
        <dbReference type="SAM" id="Phobius"/>
    </source>
</evidence>
<dbReference type="RefSeq" id="WP_065309857.1">
    <property type="nucleotide sequence ID" value="NZ_LOCQ01000060.1"/>
</dbReference>
<feature type="transmembrane region" description="Helical" evidence="1">
    <location>
        <begin position="223"/>
        <end position="243"/>
    </location>
</feature>
<feature type="transmembrane region" description="Helical" evidence="1">
    <location>
        <begin position="317"/>
        <end position="338"/>
    </location>
</feature>
<feature type="transmembrane region" description="Helical" evidence="1">
    <location>
        <begin position="284"/>
        <end position="305"/>
    </location>
</feature>
<sequence length="703" mass="75599">MATDTISGHKARAGAGGRWLLLAAAVFAICMVGLAIAGGVLAWSPVPFWDMWDGYLDFFLFQQAGDSSIWWMQQNEHRIVLAKVLFWLDLKWFGGTSVFLIICNYLLVACAALLFCRILRQLAGTARATAGEWAAMLFLTAWLFLWSQQENLTWGFQSQFFLAQLLPLCALYWLSRAQYGALAGRHCMTATAFGLGSMLAMANGILALPLMLVYAIVVRLSRFKIVFLAFFTVLGLSIFFYHYNMIGGRAPIHRVLLEHPLGMLSYSLRYLGGPFFYLARGAAWASQLALAAGLLLVAGALYRLWRELASPRRGPALALLFFIAYIVMTAVLTASGRMALGPEQAFSSRYTTPAVMAWAALAVLYFPLLRARAKAWRGVSVLALGLLGAAMLLLQVQALKPANETALFGKRVAALALAMGVQDKAQIMQVYPEPPRALALAARAVQKDVSIFGHYPLQGVAARLGQPLPQSGVRCDGGVSAVSPVIGDPVHVRIEGVLHAPGSAQAPAFVQLVAAGKVVGYAVTGAPAPGALATQTGFAGYARAAALGGEMVLQGERPACFLPVQVPAPLFSVQPIAPSQQMASLDSASVLAGNQWLGADFHQSKIDGMRVYGSSIHGDQDTGTISLRIKRGDRFFYRSGPTAGRQVMTVEGYPQLSIVMPALPEWTQLVLDSAALPSGELVLRMTDNGSGWGEWSAIALKAQ</sequence>
<reference evidence="2 3" key="1">
    <citation type="submission" date="2016-04" db="EMBL/GenBank/DDBJ databases">
        <title>Draft genome sequence of Janthinobacterium psychrotolerans sp. nov., isolated from freshwater sediments in Denmark.</title>
        <authorList>
            <person name="Gong X."/>
            <person name="Skrivergaard S."/>
            <person name="Korsgaard B.S."/>
            <person name="Schreiber L."/>
            <person name="Marshall I.P."/>
            <person name="Finster K."/>
            <person name="Schramm A."/>
        </authorList>
    </citation>
    <scope>NUCLEOTIDE SEQUENCE [LARGE SCALE GENOMIC DNA]</scope>
    <source>
        <strain evidence="2 3">S3-2</strain>
    </source>
</reference>
<feature type="transmembrane region" description="Helical" evidence="1">
    <location>
        <begin position="128"/>
        <end position="146"/>
    </location>
</feature>
<feature type="transmembrane region" description="Helical" evidence="1">
    <location>
        <begin position="375"/>
        <end position="394"/>
    </location>
</feature>
<comment type="caution">
    <text evidence="2">The sequence shown here is derived from an EMBL/GenBank/DDBJ whole genome shotgun (WGS) entry which is preliminary data.</text>
</comment>
<feature type="transmembrane region" description="Helical" evidence="1">
    <location>
        <begin position="92"/>
        <end position="116"/>
    </location>
</feature>